<gene>
    <name evidence="2" type="ORF">DILT_LOCUS7602</name>
</gene>
<feature type="compositionally biased region" description="Basic and acidic residues" evidence="1">
    <location>
        <begin position="146"/>
        <end position="170"/>
    </location>
</feature>
<dbReference type="EMBL" id="UYRU01052222">
    <property type="protein sequence ID" value="VDN11771.1"/>
    <property type="molecule type" value="Genomic_DNA"/>
</dbReference>
<feature type="region of interest" description="Disordered" evidence="1">
    <location>
        <begin position="1"/>
        <end position="299"/>
    </location>
</feature>
<evidence type="ECO:0000313" key="3">
    <source>
        <dbReference type="Proteomes" id="UP000281553"/>
    </source>
</evidence>
<organism evidence="2 3">
    <name type="scientific">Dibothriocephalus latus</name>
    <name type="common">Fish tapeworm</name>
    <name type="synonym">Diphyllobothrium latum</name>
    <dbReference type="NCBI Taxonomy" id="60516"/>
    <lineage>
        <taxon>Eukaryota</taxon>
        <taxon>Metazoa</taxon>
        <taxon>Spiralia</taxon>
        <taxon>Lophotrochozoa</taxon>
        <taxon>Platyhelminthes</taxon>
        <taxon>Cestoda</taxon>
        <taxon>Eucestoda</taxon>
        <taxon>Diphyllobothriidea</taxon>
        <taxon>Diphyllobothriidae</taxon>
        <taxon>Dibothriocephalus</taxon>
    </lineage>
</organism>
<reference evidence="2 3" key="1">
    <citation type="submission" date="2018-11" db="EMBL/GenBank/DDBJ databases">
        <authorList>
            <consortium name="Pathogen Informatics"/>
        </authorList>
    </citation>
    <scope>NUCLEOTIDE SEQUENCE [LARGE SCALE GENOMIC DNA]</scope>
</reference>
<dbReference type="Proteomes" id="UP000281553">
    <property type="component" value="Unassembled WGS sequence"/>
</dbReference>
<feature type="compositionally biased region" description="Low complexity" evidence="1">
    <location>
        <begin position="254"/>
        <end position="264"/>
    </location>
</feature>
<feature type="compositionally biased region" description="Acidic residues" evidence="1">
    <location>
        <begin position="171"/>
        <end position="185"/>
    </location>
</feature>
<dbReference type="AlphaFoldDB" id="A0A3P7M085"/>
<keyword evidence="3" id="KW-1185">Reference proteome</keyword>
<evidence type="ECO:0000313" key="2">
    <source>
        <dbReference type="EMBL" id="VDN11771.1"/>
    </source>
</evidence>
<name>A0A3P7M085_DIBLA</name>
<evidence type="ECO:0000256" key="1">
    <source>
        <dbReference type="SAM" id="MobiDB-lite"/>
    </source>
</evidence>
<protein>
    <submittedName>
        <fullName evidence="2">Uncharacterized protein</fullName>
    </submittedName>
</protein>
<accession>A0A3P7M085</accession>
<feature type="compositionally biased region" description="Basic and acidic residues" evidence="1">
    <location>
        <begin position="9"/>
        <end position="18"/>
    </location>
</feature>
<proteinExistence type="predicted"/>
<sequence length="299" mass="33012">MASTPLMQEVHDKEETHARGASPVPRKLSDARPNGEDGSLLTQGPKWAPPSPVQSTTSNRRRKKSSVVRGTLPEEQPLAEPPTQFEPFPTVRADEKGGADEQENVEEEENGDASGDGFIAESFESSAEVDEEEEEEDDLSDIFKQAAERPSDDQPCDGWEKEKDAGREQEAPEEAEETEEEEEEPSISYEIEQARKAAAEANFAQSFQENEWEKEEREKEEKKKVTSTPLVGGGGEAEEGGENARQEDEPPPAEQRQQRAAAEANELGGPKIGNGHSPTFDLTDPKLPIPNAPHRLHFF</sequence>
<feature type="compositionally biased region" description="Acidic residues" evidence="1">
    <location>
        <begin position="100"/>
        <end position="111"/>
    </location>
</feature>
<feature type="compositionally biased region" description="Basic and acidic residues" evidence="1">
    <location>
        <begin position="214"/>
        <end position="224"/>
    </location>
</feature>
<feature type="compositionally biased region" description="Acidic residues" evidence="1">
    <location>
        <begin position="127"/>
        <end position="140"/>
    </location>
</feature>